<accession>A0ABX7E270</accession>
<name>A0ABX7E270_9BACI</name>
<proteinExistence type="predicted"/>
<evidence type="ECO:0000313" key="3">
    <source>
        <dbReference type="Proteomes" id="UP000595691"/>
    </source>
</evidence>
<protein>
    <submittedName>
        <fullName evidence="2">M28 family peptidase</fullName>
    </submittedName>
</protein>
<dbReference type="EMBL" id="CP065425">
    <property type="protein sequence ID" value="QQZ09617.1"/>
    <property type="molecule type" value="Genomic_DNA"/>
</dbReference>
<reference evidence="2 3" key="1">
    <citation type="submission" date="2020-11" db="EMBL/GenBank/DDBJ databases">
        <title>Taxonomic evaluation of the Bacillus sporothermodurans group of bacteria based on whole genome sequences.</title>
        <authorList>
            <person name="Fiedler G."/>
            <person name="Herbstmann A.-D."/>
            <person name="Doll E."/>
            <person name="Wenning M."/>
            <person name="Brinks E."/>
            <person name="Kabisch J."/>
            <person name="Breitenwieser F."/>
            <person name="Lappann M."/>
            <person name="Boehnlein C."/>
            <person name="Franz C."/>
        </authorList>
    </citation>
    <scope>NUCLEOTIDE SEQUENCE [LARGE SCALE GENOMIC DNA]</scope>
    <source>
        <strain evidence="2 3">JCM 19841</strain>
    </source>
</reference>
<keyword evidence="3" id="KW-1185">Reference proteome</keyword>
<feature type="domain" description="Peptidase M28" evidence="1">
    <location>
        <begin position="41"/>
        <end position="224"/>
    </location>
</feature>
<dbReference type="InterPro" id="IPR007484">
    <property type="entry name" value="Peptidase_M28"/>
</dbReference>
<gene>
    <name evidence="2" type="ORF">I5776_01100</name>
</gene>
<sequence length="230" mass="25508">MNSFIPVLRICSSLLPELIRLSGSIVTFNLPIETSSKECQNVMGYYPGEGQSTETIALVSHYDFLGDDPGGHRFEGAGDNAAGVATILEVSRQIASLPHKLPFNLLTVFTTGEESDLWGEKHLISNPPFPLSKTIYLDGLGRTPYFSLNVSYHWEDKNIINSLMSISRDMGVSIKVNESKAKGLFNFLITGTSTVKFRPYHTPDDTYELTHVNVLQEVTNLLVELLNVIK</sequence>
<organism evidence="2 3">
    <name type="scientific">Heyndrickxia vini</name>
    <dbReference type="NCBI Taxonomy" id="1476025"/>
    <lineage>
        <taxon>Bacteria</taxon>
        <taxon>Bacillati</taxon>
        <taxon>Bacillota</taxon>
        <taxon>Bacilli</taxon>
        <taxon>Bacillales</taxon>
        <taxon>Bacillaceae</taxon>
        <taxon>Heyndrickxia</taxon>
    </lineage>
</organism>
<dbReference type="Gene3D" id="3.40.630.10">
    <property type="entry name" value="Zn peptidases"/>
    <property type="match status" value="1"/>
</dbReference>
<evidence type="ECO:0000313" key="2">
    <source>
        <dbReference type="EMBL" id="QQZ09617.1"/>
    </source>
</evidence>
<dbReference type="SUPFAM" id="SSF53187">
    <property type="entry name" value="Zn-dependent exopeptidases"/>
    <property type="match status" value="1"/>
</dbReference>
<dbReference type="Proteomes" id="UP000595691">
    <property type="component" value="Chromosome"/>
</dbReference>
<evidence type="ECO:0000259" key="1">
    <source>
        <dbReference type="Pfam" id="PF04389"/>
    </source>
</evidence>
<dbReference type="RefSeq" id="WP_202778603.1">
    <property type="nucleotide sequence ID" value="NZ_CP065425.1"/>
</dbReference>
<dbReference type="Pfam" id="PF04389">
    <property type="entry name" value="Peptidase_M28"/>
    <property type="match status" value="1"/>
</dbReference>